<dbReference type="InterPro" id="IPR008936">
    <property type="entry name" value="Rho_GTPase_activation_prot"/>
</dbReference>
<keyword evidence="1" id="KW-0343">GTPase activation</keyword>
<dbReference type="CDD" id="cd04519">
    <property type="entry name" value="RasGAP"/>
    <property type="match status" value="1"/>
</dbReference>
<dbReference type="InterPro" id="IPR001936">
    <property type="entry name" value="RasGAP_dom"/>
</dbReference>
<keyword evidence="4" id="KW-1185">Reference proteome</keyword>
<dbReference type="SUPFAM" id="SSF48350">
    <property type="entry name" value="GTPase activation domain, GAP"/>
    <property type="match status" value="1"/>
</dbReference>
<dbReference type="EMBL" id="KB206398">
    <property type="protein sequence ID" value="ELP91996.1"/>
    <property type="molecule type" value="Genomic_DNA"/>
</dbReference>
<dbReference type="GeneID" id="14890983"/>
<proteinExistence type="predicted"/>
<gene>
    <name evidence="3" type="ORF">EIN_387000</name>
</gene>
<dbReference type="OrthoDB" id="16242at2759"/>
<dbReference type="AlphaFoldDB" id="A0A0A1UDY1"/>
<evidence type="ECO:0000313" key="4">
    <source>
        <dbReference type="Proteomes" id="UP000014680"/>
    </source>
</evidence>
<sequence length="295" mass="33972">MLKMPGLDNPEMWDSIRETLSGEGVLIQVLMTNLQEQIEKSSDSNQLFRENNGLTHLMGSFLKKELKNLGVVLVVPILREIENLNFTLEIDPTKVNFHESVKSVQALQRILGEYVFDRLNSFEDEFTPNVKFIFQFIKTEVEKKYKGCGFITVGGFLFLRFITPILVMPKRFLSNVTEPSQASRRSLMLVAKVMQAIANQSIEPFNELCMTAFNDYVVSQYVSVNVFLDHISSIEEMPTTETTVSESHVYNTVEMVLNGIVNLMPLYKMEFFKLLEQQRGMAYQFIHVVENVQRK</sequence>
<dbReference type="Proteomes" id="UP000014680">
    <property type="component" value="Unassembled WGS sequence"/>
</dbReference>
<dbReference type="PANTHER" id="PTHR10194:SF151">
    <property type="entry name" value="NEUROFIBROMIN-A"/>
    <property type="match status" value="1"/>
</dbReference>
<evidence type="ECO:0000313" key="3">
    <source>
        <dbReference type="EMBL" id="ELP91996.1"/>
    </source>
</evidence>
<dbReference type="SMART" id="SM00323">
    <property type="entry name" value="RasGAP"/>
    <property type="match status" value="1"/>
</dbReference>
<dbReference type="PROSITE" id="PS50018">
    <property type="entry name" value="RAS_GTPASE_ACTIV_2"/>
    <property type="match status" value="1"/>
</dbReference>
<accession>A0A0A1UDY1</accession>
<dbReference type="KEGG" id="eiv:EIN_387000"/>
<feature type="domain" description="Ras-GAP" evidence="2">
    <location>
        <begin position="8"/>
        <end position="199"/>
    </location>
</feature>
<dbReference type="VEuPathDB" id="AmoebaDB:EIN_387000"/>
<evidence type="ECO:0000256" key="1">
    <source>
        <dbReference type="ARBA" id="ARBA00022468"/>
    </source>
</evidence>
<dbReference type="RefSeq" id="XP_004258767.1">
    <property type="nucleotide sequence ID" value="XM_004258719.1"/>
</dbReference>
<dbReference type="PANTHER" id="PTHR10194">
    <property type="entry name" value="RAS GTPASE-ACTIVATING PROTEINS"/>
    <property type="match status" value="1"/>
</dbReference>
<dbReference type="Pfam" id="PF00616">
    <property type="entry name" value="RasGAP"/>
    <property type="match status" value="1"/>
</dbReference>
<dbReference type="Gene3D" id="1.10.506.10">
    <property type="entry name" value="GTPase Activation - p120gap, domain 1"/>
    <property type="match status" value="1"/>
</dbReference>
<reference evidence="3 4" key="1">
    <citation type="submission" date="2012-10" db="EMBL/GenBank/DDBJ databases">
        <authorList>
            <person name="Zafar N."/>
            <person name="Inman J."/>
            <person name="Hall N."/>
            <person name="Lorenzi H."/>
            <person name="Caler E."/>
        </authorList>
    </citation>
    <scope>NUCLEOTIDE SEQUENCE [LARGE SCALE GENOMIC DNA]</scope>
    <source>
        <strain evidence="3 4">IP1</strain>
    </source>
</reference>
<evidence type="ECO:0000259" key="2">
    <source>
        <dbReference type="PROSITE" id="PS50018"/>
    </source>
</evidence>
<dbReference type="InterPro" id="IPR039360">
    <property type="entry name" value="Ras_GTPase"/>
</dbReference>
<dbReference type="GO" id="GO:0005096">
    <property type="term" value="F:GTPase activator activity"/>
    <property type="evidence" value="ECO:0007669"/>
    <property type="project" value="UniProtKB-KW"/>
</dbReference>
<name>A0A0A1UDY1_ENTIV</name>
<organism evidence="3 4">
    <name type="scientific">Entamoeba invadens IP1</name>
    <dbReference type="NCBI Taxonomy" id="370355"/>
    <lineage>
        <taxon>Eukaryota</taxon>
        <taxon>Amoebozoa</taxon>
        <taxon>Evosea</taxon>
        <taxon>Archamoebae</taxon>
        <taxon>Mastigamoebida</taxon>
        <taxon>Entamoebidae</taxon>
        <taxon>Entamoeba</taxon>
    </lineage>
</organism>
<protein>
    <recommendedName>
        <fullName evidence="2">Ras-GAP domain-containing protein</fullName>
    </recommendedName>
</protein>
<dbReference type="OMA" id="IWINDGR"/>